<dbReference type="Proteomes" id="UP000831880">
    <property type="component" value="Chromosome"/>
</dbReference>
<feature type="transmembrane region" description="Helical" evidence="1">
    <location>
        <begin position="7"/>
        <end position="30"/>
    </location>
</feature>
<dbReference type="EMBL" id="CP095074">
    <property type="protein sequence ID" value="UOQ92092.1"/>
    <property type="molecule type" value="Genomic_DNA"/>
</dbReference>
<keyword evidence="1" id="KW-1133">Transmembrane helix</keyword>
<accession>A0ABY4GZ88</accession>
<keyword evidence="1" id="KW-0472">Membrane</keyword>
<dbReference type="RefSeq" id="WP_244751703.1">
    <property type="nucleotide sequence ID" value="NZ_CP095074.1"/>
</dbReference>
<evidence type="ECO:0000313" key="3">
    <source>
        <dbReference type="EMBL" id="UOQ92092.1"/>
    </source>
</evidence>
<evidence type="ECO:0000313" key="4">
    <source>
        <dbReference type="Proteomes" id="UP000831880"/>
    </source>
</evidence>
<feature type="transmembrane region" description="Helical" evidence="1">
    <location>
        <begin position="75"/>
        <end position="105"/>
    </location>
</feature>
<keyword evidence="1" id="KW-0812">Transmembrane</keyword>
<proteinExistence type="predicted"/>
<protein>
    <submittedName>
        <fullName evidence="3">DUF4064 domain-containing protein</fullName>
    </submittedName>
</protein>
<evidence type="ECO:0000259" key="2">
    <source>
        <dbReference type="Pfam" id="PF13273"/>
    </source>
</evidence>
<sequence length="115" mass="11913">MKRNGEFILGLIGGIIGLFSACFALLIGAFDLSINEVRTSVISGLGWAAFLFSISGIVGSVLVKSKTKVGTIIMISAALGGLVSIAWFYVIPAVLLLIAGIMGIVRKEKAVAKAS</sequence>
<feature type="domain" description="DUF4064" evidence="2">
    <location>
        <begin position="2"/>
        <end position="83"/>
    </location>
</feature>
<dbReference type="InterPro" id="IPR025273">
    <property type="entry name" value="DUF4064"/>
</dbReference>
<dbReference type="Pfam" id="PF13273">
    <property type="entry name" value="DUF4064"/>
    <property type="match status" value="1"/>
</dbReference>
<evidence type="ECO:0000256" key="1">
    <source>
        <dbReference type="SAM" id="Phobius"/>
    </source>
</evidence>
<organism evidence="3 4">
    <name type="scientific">Halobacillus shinanisalinarum</name>
    <dbReference type="NCBI Taxonomy" id="2932258"/>
    <lineage>
        <taxon>Bacteria</taxon>
        <taxon>Bacillati</taxon>
        <taxon>Bacillota</taxon>
        <taxon>Bacilli</taxon>
        <taxon>Bacillales</taxon>
        <taxon>Bacillaceae</taxon>
        <taxon>Halobacillus</taxon>
    </lineage>
</organism>
<keyword evidence="4" id="KW-1185">Reference proteome</keyword>
<dbReference type="PROSITE" id="PS51257">
    <property type="entry name" value="PROKAR_LIPOPROTEIN"/>
    <property type="match status" value="1"/>
</dbReference>
<name>A0ABY4GZ88_9BACI</name>
<reference evidence="3 4" key="1">
    <citation type="submission" date="2022-04" db="EMBL/GenBank/DDBJ databases">
        <title>Halobacillus sp. isolated from saltern.</title>
        <authorList>
            <person name="Won M."/>
            <person name="Lee C.-M."/>
            <person name="Woen H.-Y."/>
            <person name="Kwon S.-W."/>
        </authorList>
    </citation>
    <scope>NUCLEOTIDE SEQUENCE [LARGE SCALE GENOMIC DNA]</scope>
    <source>
        <strain evidence="3 4">SSTM10-2</strain>
    </source>
</reference>
<gene>
    <name evidence="3" type="ORF">MUO14_16540</name>
</gene>
<feature type="transmembrane region" description="Helical" evidence="1">
    <location>
        <begin position="42"/>
        <end position="63"/>
    </location>
</feature>